<proteinExistence type="predicted"/>
<gene>
    <name evidence="2" type="ORF">JXQ802_LOCUS33024</name>
    <name evidence="3" type="ORF">JXQ802_LOCUS33068</name>
    <name evidence="1" type="ORF">PYM288_LOCUS20205</name>
</gene>
<evidence type="ECO:0000313" key="5">
    <source>
        <dbReference type="Proteomes" id="UP000663870"/>
    </source>
</evidence>
<evidence type="ECO:0000313" key="2">
    <source>
        <dbReference type="EMBL" id="CAF1368631.1"/>
    </source>
</evidence>
<organism evidence="1 4">
    <name type="scientific">Rotaria sordida</name>
    <dbReference type="NCBI Taxonomy" id="392033"/>
    <lineage>
        <taxon>Eukaryota</taxon>
        <taxon>Metazoa</taxon>
        <taxon>Spiralia</taxon>
        <taxon>Gnathifera</taxon>
        <taxon>Rotifera</taxon>
        <taxon>Eurotatoria</taxon>
        <taxon>Bdelloidea</taxon>
        <taxon>Philodinida</taxon>
        <taxon>Philodinidae</taxon>
        <taxon>Rotaria</taxon>
    </lineage>
</organism>
<evidence type="ECO:0000313" key="3">
    <source>
        <dbReference type="EMBL" id="CAF1369454.1"/>
    </source>
</evidence>
<reference evidence="1" key="1">
    <citation type="submission" date="2021-02" db="EMBL/GenBank/DDBJ databases">
        <authorList>
            <person name="Nowell W R."/>
        </authorList>
    </citation>
    <scope>NUCLEOTIDE SEQUENCE</scope>
</reference>
<dbReference type="Proteomes" id="UP000663870">
    <property type="component" value="Unassembled WGS sequence"/>
</dbReference>
<dbReference type="EMBL" id="CAJNOH010000721">
    <property type="protein sequence ID" value="CAF1111325.1"/>
    <property type="molecule type" value="Genomic_DNA"/>
</dbReference>
<evidence type="ECO:0000313" key="1">
    <source>
        <dbReference type="EMBL" id="CAF1111325.1"/>
    </source>
</evidence>
<name>A0A814PW04_9BILA</name>
<dbReference type="EMBL" id="CAJNOL010001489">
    <property type="protein sequence ID" value="CAF1369454.1"/>
    <property type="molecule type" value="Genomic_DNA"/>
</dbReference>
<dbReference type="EMBL" id="CAJNOL010001484">
    <property type="protein sequence ID" value="CAF1368631.1"/>
    <property type="molecule type" value="Genomic_DNA"/>
</dbReference>
<protein>
    <submittedName>
        <fullName evidence="1">Uncharacterized protein</fullName>
    </submittedName>
</protein>
<dbReference type="Proteomes" id="UP000663854">
    <property type="component" value="Unassembled WGS sequence"/>
</dbReference>
<evidence type="ECO:0000313" key="4">
    <source>
        <dbReference type="Proteomes" id="UP000663854"/>
    </source>
</evidence>
<dbReference type="AlphaFoldDB" id="A0A814PW04"/>
<comment type="caution">
    <text evidence="1">The sequence shown here is derived from an EMBL/GenBank/DDBJ whole genome shotgun (WGS) entry which is preliminary data.</text>
</comment>
<keyword evidence="5" id="KW-1185">Reference proteome</keyword>
<sequence>MSDSQTIFEYLDHELTVRFANDLICTRTKQAYQQLDCTLLKTTTISLSTFISLYAGLSEKELIKFNNTTHPIINEDDLLITRHCSSDTVNTQDYIQLKDLFQKKKNSFKYRKPYQTANANLSNSILPIIIKDRMKQPITNDKTRYASLLSLLAYSTSTFECAFEIVLVLLTLASLSNIARVNELYPSIVTKVIQPRKYAARYYDLTQKVGAEFQLHGYELVILDRYAYRLSPSFIMAWRAFG</sequence>
<accession>A0A814PW04</accession>